<reference evidence="3 4" key="1">
    <citation type="journal article" date="2010" name="Science">
        <title>Genomic comparison of the ants Camponotus floridanus and Harpegnathos saltator.</title>
        <authorList>
            <person name="Bonasio R."/>
            <person name="Zhang G."/>
            <person name="Ye C."/>
            <person name="Mutti N.S."/>
            <person name="Fang X."/>
            <person name="Qin N."/>
            <person name="Donahue G."/>
            <person name="Yang P."/>
            <person name="Li Q."/>
            <person name="Li C."/>
            <person name="Zhang P."/>
            <person name="Huang Z."/>
            <person name="Berger S.L."/>
            <person name="Reinberg D."/>
            <person name="Wang J."/>
            <person name="Liebig J."/>
        </authorList>
    </citation>
    <scope>NUCLEOTIDE SEQUENCE [LARGE SCALE GENOMIC DNA]</scope>
    <source>
        <strain evidence="4">C129</strain>
    </source>
</reference>
<feature type="region of interest" description="Disordered" evidence="1">
    <location>
        <begin position="76"/>
        <end position="121"/>
    </location>
</feature>
<proteinExistence type="predicted"/>
<accession>E2A4T4</accession>
<keyword evidence="2" id="KW-0472">Membrane</keyword>
<feature type="compositionally biased region" description="Low complexity" evidence="1">
    <location>
        <begin position="170"/>
        <end position="180"/>
    </location>
</feature>
<protein>
    <submittedName>
        <fullName evidence="3">Uncharacterized protein</fullName>
    </submittedName>
</protein>
<organism evidence="4">
    <name type="scientific">Camponotus floridanus</name>
    <name type="common">Florida carpenter ant</name>
    <dbReference type="NCBI Taxonomy" id="104421"/>
    <lineage>
        <taxon>Eukaryota</taxon>
        <taxon>Metazoa</taxon>
        <taxon>Ecdysozoa</taxon>
        <taxon>Arthropoda</taxon>
        <taxon>Hexapoda</taxon>
        <taxon>Insecta</taxon>
        <taxon>Pterygota</taxon>
        <taxon>Neoptera</taxon>
        <taxon>Endopterygota</taxon>
        <taxon>Hymenoptera</taxon>
        <taxon>Apocrita</taxon>
        <taxon>Aculeata</taxon>
        <taxon>Formicoidea</taxon>
        <taxon>Formicidae</taxon>
        <taxon>Formicinae</taxon>
        <taxon>Camponotus</taxon>
    </lineage>
</organism>
<name>E2A4T4_CAMFO</name>
<dbReference type="EMBL" id="GL436732">
    <property type="protein sequence ID" value="EFN71561.1"/>
    <property type="molecule type" value="Genomic_DNA"/>
</dbReference>
<evidence type="ECO:0000313" key="3">
    <source>
        <dbReference type="EMBL" id="EFN71561.1"/>
    </source>
</evidence>
<keyword evidence="4" id="KW-1185">Reference proteome</keyword>
<gene>
    <name evidence="3" type="ORF">EAG_14240</name>
</gene>
<dbReference type="OrthoDB" id="7682600at2759"/>
<dbReference type="OMA" id="RIQYTPK"/>
<dbReference type="AlphaFoldDB" id="E2A4T4"/>
<feature type="compositionally biased region" description="Low complexity" evidence="1">
    <location>
        <begin position="214"/>
        <end position="228"/>
    </location>
</feature>
<feature type="compositionally biased region" description="Basic and acidic residues" evidence="1">
    <location>
        <begin position="195"/>
        <end position="212"/>
    </location>
</feature>
<feature type="compositionally biased region" description="Polar residues" evidence="1">
    <location>
        <begin position="181"/>
        <end position="192"/>
    </location>
</feature>
<dbReference type="InParanoid" id="E2A4T4"/>
<feature type="region of interest" description="Disordered" evidence="1">
    <location>
        <begin position="160"/>
        <end position="243"/>
    </location>
</feature>
<feature type="compositionally biased region" description="Low complexity" evidence="1">
    <location>
        <begin position="94"/>
        <end position="118"/>
    </location>
</feature>
<evidence type="ECO:0000256" key="2">
    <source>
        <dbReference type="SAM" id="Phobius"/>
    </source>
</evidence>
<keyword evidence="2" id="KW-0812">Transmembrane</keyword>
<feature type="transmembrane region" description="Helical" evidence="2">
    <location>
        <begin position="12"/>
        <end position="36"/>
    </location>
</feature>
<evidence type="ECO:0000256" key="1">
    <source>
        <dbReference type="SAM" id="MobiDB-lite"/>
    </source>
</evidence>
<dbReference type="Proteomes" id="UP000000311">
    <property type="component" value="Unassembled WGS sequence"/>
</dbReference>
<evidence type="ECO:0000313" key="4">
    <source>
        <dbReference type="Proteomes" id="UP000000311"/>
    </source>
</evidence>
<sequence>MFLVASRSLVKILGIAWSNFTIIKIFLITVISTAWAQTKNVERSVRNPQGQIKYDEIDGSRVNLKYITPGNQWQLANAQRPQRAEGGSSHHLRQTQQTTAPQYRAPAPQPQSQKAQQQVKTPQYYSYKPYSAVPGHIRQLIDSVYQPQVPYVDPSSFLYGGGYAPPQQPAPSASEIPQAAYQQPSARYQSIDPQRYNDRTERQDRVAYKEDYEQQQQEQQQQQQQQQQVATSPFGTLPEPPTPILYLDKNMPTEIKQLLQYQAQIPYDVTANRIQYTPKNIFIPKPLSDDAKGPHYYRSKVYYPSDENVDAEYSQDQPIDEGQSH</sequence>
<feature type="region of interest" description="Disordered" evidence="1">
    <location>
        <begin position="303"/>
        <end position="325"/>
    </location>
</feature>
<keyword evidence="2" id="KW-1133">Transmembrane helix</keyword>